<dbReference type="PRINTS" id="PR00032">
    <property type="entry name" value="HTHARAC"/>
</dbReference>
<dbReference type="Gene3D" id="1.10.10.60">
    <property type="entry name" value="Homeodomain-like"/>
    <property type="match status" value="2"/>
</dbReference>
<dbReference type="PROSITE" id="PS01124">
    <property type="entry name" value="HTH_ARAC_FAMILY_2"/>
    <property type="match status" value="1"/>
</dbReference>
<dbReference type="SUPFAM" id="SSF46689">
    <property type="entry name" value="Homeodomain-like"/>
    <property type="match status" value="1"/>
</dbReference>
<dbReference type="GO" id="GO:0003700">
    <property type="term" value="F:DNA-binding transcription factor activity"/>
    <property type="evidence" value="ECO:0007669"/>
    <property type="project" value="InterPro"/>
</dbReference>
<keyword evidence="6" id="KW-1185">Reference proteome</keyword>
<dbReference type="PANTHER" id="PTHR43280:SF32">
    <property type="entry name" value="TRANSCRIPTIONAL REGULATORY PROTEIN"/>
    <property type="match status" value="1"/>
</dbReference>
<gene>
    <name evidence="5" type="ORF">WH52_01480</name>
</gene>
<protein>
    <submittedName>
        <fullName evidence="5">Transcriptional regulator</fullName>
    </submittedName>
</protein>
<comment type="caution">
    <text evidence="5">The sequence shown here is derived from an EMBL/GenBank/DDBJ whole genome shotgun (WGS) entry which is preliminary data.</text>
</comment>
<dbReference type="PANTHER" id="PTHR43280">
    <property type="entry name" value="ARAC-FAMILY TRANSCRIPTIONAL REGULATOR"/>
    <property type="match status" value="1"/>
</dbReference>
<evidence type="ECO:0000256" key="2">
    <source>
        <dbReference type="ARBA" id="ARBA00023125"/>
    </source>
</evidence>
<dbReference type="InParanoid" id="A0A1Y2PIN6"/>
<dbReference type="Proteomes" id="UP000194221">
    <property type="component" value="Unassembled WGS sequence"/>
</dbReference>
<keyword evidence="1" id="KW-0805">Transcription regulation</keyword>
<dbReference type="GO" id="GO:0043565">
    <property type="term" value="F:sequence-specific DNA binding"/>
    <property type="evidence" value="ECO:0007669"/>
    <property type="project" value="InterPro"/>
</dbReference>
<evidence type="ECO:0000256" key="1">
    <source>
        <dbReference type="ARBA" id="ARBA00023015"/>
    </source>
</evidence>
<dbReference type="EMBL" id="LAPZ01000001">
    <property type="protein sequence ID" value="OSY89589.1"/>
    <property type="molecule type" value="Genomic_DNA"/>
</dbReference>
<organism evidence="5 6">
    <name type="scientific">Tenacibaculum holothuriorum</name>
    <dbReference type="NCBI Taxonomy" id="1635173"/>
    <lineage>
        <taxon>Bacteria</taxon>
        <taxon>Pseudomonadati</taxon>
        <taxon>Bacteroidota</taxon>
        <taxon>Flavobacteriia</taxon>
        <taxon>Flavobacteriales</taxon>
        <taxon>Flavobacteriaceae</taxon>
        <taxon>Tenacibaculum</taxon>
    </lineage>
</organism>
<accession>A0A1Y2PIN6</accession>
<evidence type="ECO:0000259" key="4">
    <source>
        <dbReference type="PROSITE" id="PS01124"/>
    </source>
</evidence>
<evidence type="ECO:0000256" key="3">
    <source>
        <dbReference type="ARBA" id="ARBA00023163"/>
    </source>
</evidence>
<evidence type="ECO:0000313" key="5">
    <source>
        <dbReference type="EMBL" id="OSY89589.1"/>
    </source>
</evidence>
<dbReference type="InterPro" id="IPR020449">
    <property type="entry name" value="Tscrpt_reg_AraC-type_HTH"/>
</dbReference>
<dbReference type="InterPro" id="IPR018060">
    <property type="entry name" value="HTH_AraC"/>
</dbReference>
<dbReference type="AlphaFoldDB" id="A0A1Y2PIN6"/>
<dbReference type="SMART" id="SM00342">
    <property type="entry name" value="HTH_ARAC"/>
    <property type="match status" value="1"/>
</dbReference>
<dbReference type="InterPro" id="IPR009057">
    <property type="entry name" value="Homeodomain-like_sf"/>
</dbReference>
<dbReference type="STRING" id="1635173.WH52_01480"/>
<proteinExistence type="predicted"/>
<dbReference type="Pfam" id="PF12833">
    <property type="entry name" value="HTH_18"/>
    <property type="match status" value="1"/>
</dbReference>
<feature type="domain" description="HTH araC/xylS-type" evidence="4">
    <location>
        <begin position="193"/>
        <end position="296"/>
    </location>
</feature>
<name>A0A1Y2PIN6_9FLAO</name>
<keyword evidence="2" id="KW-0238">DNA-binding</keyword>
<evidence type="ECO:0000313" key="6">
    <source>
        <dbReference type="Proteomes" id="UP000194221"/>
    </source>
</evidence>
<sequence length="298" mass="34696">MQHFKSLSSYLEYLNFPKSEHPLLSVLPITPELMKSFKESSPPITTDCYIITLKTVLKGNINYGRTKYDFTNGAMAFVSPRQILQWDKYTEIEQKGFFITFHEDFIRSTVLSKNIKNYGFFSYTTNEALHLSPKEEQLVQAVFDTIEAEYHNNQDQFSKDIILSLLDTLLTFSDRFYNRQFINRQEVSNILLDKFKAQLRLFYSESKITGVPNIENIANKLSVSQRYLSDTLKKETGKSAKEHINLFIIEKAKDKLIGTSETVSQIAYDLGFEYPQHFSKMFKKQTGKSPKEYRVNLN</sequence>
<dbReference type="OrthoDB" id="2600165at2"/>
<reference evidence="5 6" key="1">
    <citation type="submission" date="2015-03" db="EMBL/GenBank/DDBJ databases">
        <title>Genome sequence of Tenacibaculum sp. S2-2, isolated from intestinal microbiota of sea cucumber, Apostichopus japonicas.</title>
        <authorList>
            <person name="Shao Z."/>
            <person name="Wang L."/>
            <person name="Li X."/>
        </authorList>
    </citation>
    <scope>NUCLEOTIDE SEQUENCE [LARGE SCALE GENOMIC DNA]</scope>
    <source>
        <strain evidence="5 6">S2-2</strain>
    </source>
</reference>
<keyword evidence="3" id="KW-0804">Transcription</keyword>